<keyword evidence="1" id="KW-0472">Membrane</keyword>
<reference evidence="2 3" key="1">
    <citation type="journal article" date="2016" name="Int. J. Syst. Evol. Microbiol.">
        <title>Pontibacter aydingkolensis sp. nov., isolated from soil of a salt lake.</title>
        <authorList>
            <person name="Osman G."/>
            <person name="Zhang T."/>
            <person name="Lou K."/>
            <person name="Gao Y."/>
            <person name="Chang W."/>
            <person name="Lin Q."/>
            <person name="Yang H.M."/>
            <person name="Huo X.D."/>
            <person name="Wang N."/>
        </authorList>
    </citation>
    <scope>NUCLEOTIDE SEQUENCE [LARGE SCALE GENOMIC DNA]</scope>
    <source>
        <strain evidence="2 3">KACC 19255</strain>
    </source>
</reference>
<evidence type="ECO:0000313" key="3">
    <source>
        <dbReference type="Proteomes" id="UP000813018"/>
    </source>
</evidence>
<dbReference type="RefSeq" id="WP_219878787.1">
    <property type="nucleotide sequence ID" value="NZ_JAHYXK010000022.1"/>
</dbReference>
<feature type="transmembrane region" description="Helical" evidence="1">
    <location>
        <begin position="7"/>
        <end position="24"/>
    </location>
</feature>
<keyword evidence="3" id="KW-1185">Reference proteome</keyword>
<proteinExistence type="predicted"/>
<sequence>MSIQKAIVKVLYLVYVSAVSGFGLGWPYQMWFILAVQLWYAVFRGCFDFIVGSEKEILRVLARLLPEILLDVPFEWHSSAMARKRDEARFRKINFAA</sequence>
<evidence type="ECO:0000256" key="1">
    <source>
        <dbReference type="SAM" id="Phobius"/>
    </source>
</evidence>
<feature type="transmembrane region" description="Helical" evidence="1">
    <location>
        <begin position="30"/>
        <end position="51"/>
    </location>
</feature>
<dbReference type="EMBL" id="JAHYXK010000022">
    <property type="protein sequence ID" value="MBW7468913.1"/>
    <property type="molecule type" value="Genomic_DNA"/>
</dbReference>
<keyword evidence="1" id="KW-1133">Transmembrane helix</keyword>
<keyword evidence="1" id="KW-0812">Transmembrane</keyword>
<comment type="caution">
    <text evidence="2">The sequence shown here is derived from an EMBL/GenBank/DDBJ whole genome shotgun (WGS) entry which is preliminary data.</text>
</comment>
<accession>A0ABS7CYM1</accession>
<evidence type="ECO:0000313" key="2">
    <source>
        <dbReference type="EMBL" id="MBW7468913.1"/>
    </source>
</evidence>
<protein>
    <submittedName>
        <fullName evidence="2">Uncharacterized protein</fullName>
    </submittedName>
</protein>
<organism evidence="2 3">
    <name type="scientific">Pontibacter aydingkolensis</name>
    <dbReference type="NCBI Taxonomy" id="1911536"/>
    <lineage>
        <taxon>Bacteria</taxon>
        <taxon>Pseudomonadati</taxon>
        <taxon>Bacteroidota</taxon>
        <taxon>Cytophagia</taxon>
        <taxon>Cytophagales</taxon>
        <taxon>Hymenobacteraceae</taxon>
        <taxon>Pontibacter</taxon>
    </lineage>
</organism>
<dbReference type="Proteomes" id="UP000813018">
    <property type="component" value="Unassembled WGS sequence"/>
</dbReference>
<name>A0ABS7CYM1_9BACT</name>
<gene>
    <name evidence="2" type="ORF">K0O23_17690</name>
</gene>